<gene>
    <name evidence="1" type="ORF">ACHE_40846A</name>
</gene>
<reference evidence="1" key="2">
    <citation type="submission" date="2021-02" db="EMBL/GenBank/DDBJ databases">
        <title>Aspergillus chevalieri M1 genome sequence.</title>
        <authorList>
            <person name="Kadooka C."/>
            <person name="Mori K."/>
            <person name="Futagami T."/>
        </authorList>
    </citation>
    <scope>NUCLEOTIDE SEQUENCE</scope>
    <source>
        <strain evidence="1">M1</strain>
    </source>
</reference>
<accession>A0A7R7VPF7</accession>
<dbReference type="RefSeq" id="XP_043136804.1">
    <property type="nucleotide sequence ID" value="XM_043279091.1"/>
</dbReference>
<dbReference type="EMBL" id="AP024419">
    <property type="protein sequence ID" value="BCR88282.1"/>
    <property type="molecule type" value="Genomic_DNA"/>
</dbReference>
<evidence type="ECO:0000313" key="1">
    <source>
        <dbReference type="EMBL" id="BCR88282.1"/>
    </source>
</evidence>
<dbReference type="GeneID" id="66982641"/>
<sequence length="278" mass="31350">MATGSRSPGMNNAIDNFGFEFDSEKTAIRVNFSALCSDINGTLRLTEVAFQAFLHGRGAIPLALMGTTSIIFQSMRYFSQVPFSQQTLPEALTLDELCRAVVWPNHDRSRNFNNGLDERTPADHRRIMFQSLATTEDGRKLPFDMEDWKKQAERRAVELPPSLAPRAEFCTTNCDDDGDEMFHDALDIMQLTKPDIDSPYGNVPRDCFRLLAKQYQGGGFRLHELSIPPGRLHALVKLLPIAQFGHCDHLDIEKFSDLDRVTSCVVKAFHQDLNVDIT</sequence>
<name>A0A7R7VPF7_ASPCH</name>
<reference evidence="1" key="1">
    <citation type="submission" date="2021-01" db="EMBL/GenBank/DDBJ databases">
        <authorList>
            <consortium name="Aspergillus chevalieri M1 genome sequencing consortium"/>
            <person name="Kazuki M."/>
            <person name="Futagami T."/>
        </authorList>
    </citation>
    <scope>NUCLEOTIDE SEQUENCE</scope>
    <source>
        <strain evidence="1">M1</strain>
    </source>
</reference>
<dbReference type="AlphaFoldDB" id="A0A7R7VPF7"/>
<dbReference type="Proteomes" id="UP000637239">
    <property type="component" value="Chromosome 4"/>
</dbReference>
<protein>
    <submittedName>
        <fullName evidence="1">Uncharacterized protein</fullName>
    </submittedName>
</protein>
<organism evidence="1 2">
    <name type="scientific">Aspergillus chevalieri</name>
    <name type="common">Eurotium chevalieri</name>
    <dbReference type="NCBI Taxonomy" id="182096"/>
    <lineage>
        <taxon>Eukaryota</taxon>
        <taxon>Fungi</taxon>
        <taxon>Dikarya</taxon>
        <taxon>Ascomycota</taxon>
        <taxon>Pezizomycotina</taxon>
        <taxon>Eurotiomycetes</taxon>
        <taxon>Eurotiomycetidae</taxon>
        <taxon>Eurotiales</taxon>
        <taxon>Aspergillaceae</taxon>
        <taxon>Aspergillus</taxon>
        <taxon>Aspergillus subgen. Aspergillus</taxon>
    </lineage>
</organism>
<proteinExistence type="predicted"/>
<evidence type="ECO:0000313" key="2">
    <source>
        <dbReference type="Proteomes" id="UP000637239"/>
    </source>
</evidence>
<dbReference type="KEGG" id="ache:ACHE_40846A"/>
<keyword evidence="2" id="KW-1185">Reference proteome</keyword>